<feature type="domain" description="YhfS-like C-terminal" evidence="2">
    <location>
        <begin position="255"/>
        <end position="354"/>
    </location>
</feature>
<reference evidence="3 4" key="1">
    <citation type="submission" date="2018-05" db="EMBL/GenBank/DDBJ databases">
        <title>Freshwater and sediment microbial communities from various areas in North America, analyzing microbe dynamics in response to fracking.</title>
        <authorList>
            <person name="Lamendella R."/>
        </authorList>
    </citation>
    <scope>NUCLEOTIDE SEQUENCE [LARGE SCALE GENOMIC DNA]</scope>
    <source>
        <strain evidence="3 4">67</strain>
    </source>
</reference>
<dbReference type="PANTHER" id="PTHR43797">
    <property type="entry name" value="HOMOCYSTEINE/CYSTEINE SYNTHASE"/>
    <property type="match status" value="1"/>
</dbReference>
<dbReference type="InterPro" id="IPR006235">
    <property type="entry name" value="OAc-hSer/O-AcSer_sulfhydrylase"/>
</dbReference>
<dbReference type="Pfam" id="PF22475">
    <property type="entry name" value="YhfS-like_C"/>
    <property type="match status" value="1"/>
</dbReference>
<dbReference type="InterPro" id="IPR015421">
    <property type="entry name" value="PyrdxlP-dep_Trfase_major"/>
</dbReference>
<dbReference type="AlphaFoldDB" id="A0A318FJ88"/>
<comment type="caution">
    <text evidence="3">The sequence shown here is derived from an EMBL/GenBank/DDBJ whole genome shotgun (WGS) entry which is preliminary data.</text>
</comment>
<dbReference type="GO" id="GO:0004124">
    <property type="term" value="F:cysteine synthase activity"/>
    <property type="evidence" value="ECO:0007669"/>
    <property type="project" value="TreeGrafter"/>
</dbReference>
<name>A0A318FJ88_KLEOX</name>
<dbReference type="SUPFAM" id="SSF53383">
    <property type="entry name" value="PLP-dependent transferases"/>
    <property type="match status" value="1"/>
</dbReference>
<keyword evidence="3" id="KW-0808">Transferase</keyword>
<evidence type="ECO:0000259" key="1">
    <source>
        <dbReference type="Pfam" id="PF00155"/>
    </source>
</evidence>
<dbReference type="GO" id="GO:0030170">
    <property type="term" value="F:pyridoxal phosphate binding"/>
    <property type="evidence" value="ECO:0007669"/>
    <property type="project" value="InterPro"/>
</dbReference>
<dbReference type="GO" id="GO:0005737">
    <property type="term" value="C:cytoplasm"/>
    <property type="evidence" value="ECO:0007669"/>
    <property type="project" value="TreeGrafter"/>
</dbReference>
<dbReference type="GO" id="GO:0006535">
    <property type="term" value="P:cysteine biosynthetic process from serine"/>
    <property type="evidence" value="ECO:0007669"/>
    <property type="project" value="TreeGrafter"/>
</dbReference>
<dbReference type="Pfam" id="PF00155">
    <property type="entry name" value="Aminotran_1_2"/>
    <property type="match status" value="1"/>
</dbReference>
<dbReference type="GO" id="GO:0071269">
    <property type="term" value="P:L-homocysteine biosynthetic process"/>
    <property type="evidence" value="ECO:0007669"/>
    <property type="project" value="TreeGrafter"/>
</dbReference>
<gene>
    <name evidence="3" type="ORF">DET57_111150</name>
</gene>
<accession>A0A318FJ88</accession>
<sequence>MRTFPLESLSLVEAQHKQFALVDAICRHFPGADFLRGGDFGLASGLNQPRVTQRVEAVLADAFHAEAAVLVQGAGTGAIRAAIAALVKPGGTLLIHDAPVYPTTAVIIEQMGLKPIRVDFNDLAELSKTVAQYRPDAALVQHTRQCPEDSYQLEEVLSVLNEQHVPTLTDDNYAVMKVANIGCECGATLATFSCFKLFGPEGVGAVVGRADAVARIRSSMYSGGSQIQGVQALEVLRGLVFAPVMHAVQAGVTERLLLQLNQGVVPQVKQAIIANAQSRVLLVEFHQPIAEQVLANAQRLGALPYPVGAESKYEIPPLFYRLSGTFREANPGIERYAIRINPNRSGEETVLRILQESCEEVQ</sequence>
<dbReference type="Proteomes" id="UP000247485">
    <property type="component" value="Unassembled WGS sequence"/>
</dbReference>
<feature type="domain" description="Aminotransferase class I/classII large" evidence="1">
    <location>
        <begin position="53"/>
        <end position="218"/>
    </location>
</feature>
<evidence type="ECO:0000313" key="3">
    <source>
        <dbReference type="EMBL" id="PXW43624.1"/>
    </source>
</evidence>
<evidence type="ECO:0000259" key="2">
    <source>
        <dbReference type="Pfam" id="PF22475"/>
    </source>
</evidence>
<dbReference type="InterPro" id="IPR054718">
    <property type="entry name" value="YhfS-like_C"/>
</dbReference>
<dbReference type="GO" id="GO:0003961">
    <property type="term" value="F:O-acetylhomoserine aminocarboxypropyltransferase activity"/>
    <property type="evidence" value="ECO:0007669"/>
    <property type="project" value="TreeGrafter"/>
</dbReference>
<dbReference type="EMBL" id="QJJG01000011">
    <property type="protein sequence ID" value="PXW43624.1"/>
    <property type="molecule type" value="Genomic_DNA"/>
</dbReference>
<dbReference type="GO" id="GO:0008483">
    <property type="term" value="F:transaminase activity"/>
    <property type="evidence" value="ECO:0007669"/>
    <property type="project" value="UniProtKB-KW"/>
</dbReference>
<dbReference type="Gene3D" id="3.90.1150.130">
    <property type="match status" value="1"/>
</dbReference>
<dbReference type="RefSeq" id="WP_110274971.1">
    <property type="nucleotide sequence ID" value="NZ_QJJG01000011.1"/>
</dbReference>
<dbReference type="InterPro" id="IPR004839">
    <property type="entry name" value="Aminotransferase_I/II_large"/>
</dbReference>
<organism evidence="3 4">
    <name type="scientific">Klebsiella oxytoca</name>
    <dbReference type="NCBI Taxonomy" id="571"/>
    <lineage>
        <taxon>Bacteria</taxon>
        <taxon>Pseudomonadati</taxon>
        <taxon>Pseudomonadota</taxon>
        <taxon>Gammaproteobacteria</taxon>
        <taxon>Enterobacterales</taxon>
        <taxon>Enterobacteriaceae</taxon>
        <taxon>Klebsiella/Raoultella group</taxon>
        <taxon>Klebsiella</taxon>
    </lineage>
</organism>
<dbReference type="Gene3D" id="3.40.640.10">
    <property type="entry name" value="Type I PLP-dependent aspartate aminotransferase-like (Major domain)"/>
    <property type="match status" value="1"/>
</dbReference>
<protein>
    <submittedName>
        <fullName evidence="3">Aminotransferase class I and II</fullName>
    </submittedName>
</protein>
<proteinExistence type="predicted"/>
<dbReference type="PANTHER" id="PTHR43797:SF2">
    <property type="entry name" value="HOMOCYSTEINE_CYSTEINE SYNTHASE"/>
    <property type="match status" value="1"/>
</dbReference>
<evidence type="ECO:0000313" key="4">
    <source>
        <dbReference type="Proteomes" id="UP000247485"/>
    </source>
</evidence>
<keyword evidence="3" id="KW-0032">Aminotransferase</keyword>
<dbReference type="InterPro" id="IPR015424">
    <property type="entry name" value="PyrdxlP-dep_Trfase"/>
</dbReference>